<evidence type="ECO:0000256" key="1">
    <source>
        <dbReference type="ARBA" id="ARBA00022555"/>
    </source>
</evidence>
<evidence type="ECO:0000313" key="6">
    <source>
        <dbReference type="Proteomes" id="UP000198145"/>
    </source>
</evidence>
<sequence length="113" mass="12385">MSTDTIEWQDFERVELRVGTIVQAEPNVKARKPAYILRVDLGPLGIRTSSAQITAHYEANELIGRQVLCVCNFEPKSIAGVRSEVLVTGAYDSDEKVVLAGFDKPLPNGARLA</sequence>
<keyword evidence="1 3" id="KW-0820">tRNA-binding</keyword>
<proteinExistence type="predicted"/>
<evidence type="ECO:0000256" key="3">
    <source>
        <dbReference type="PROSITE-ProRule" id="PRU00209"/>
    </source>
</evidence>
<dbReference type="Proteomes" id="UP000198145">
    <property type="component" value="Unassembled WGS sequence"/>
</dbReference>
<protein>
    <submittedName>
        <fullName evidence="5">tRNA-binding protein</fullName>
    </submittedName>
</protein>
<reference evidence="5 6" key="1">
    <citation type="submission" date="2017-06" db="EMBL/GenBank/DDBJ databases">
        <title>Draft genome of Pseudomonas nitroreducens DF05.</title>
        <authorList>
            <person name="Iyer R."/>
        </authorList>
    </citation>
    <scope>NUCLEOTIDE SEQUENCE [LARGE SCALE GENOMIC DNA]</scope>
    <source>
        <strain evidence="5 6">DF05</strain>
    </source>
</reference>
<organism evidence="5 6">
    <name type="scientific">Pseudomonas nitroreducens</name>
    <dbReference type="NCBI Taxonomy" id="46680"/>
    <lineage>
        <taxon>Bacteria</taxon>
        <taxon>Pseudomonadati</taxon>
        <taxon>Pseudomonadota</taxon>
        <taxon>Gammaproteobacteria</taxon>
        <taxon>Pseudomonadales</taxon>
        <taxon>Pseudomonadaceae</taxon>
        <taxon>Pseudomonas</taxon>
    </lineage>
</organism>
<dbReference type="InterPro" id="IPR012340">
    <property type="entry name" value="NA-bd_OB-fold"/>
</dbReference>
<dbReference type="eggNOG" id="COG0073">
    <property type="taxonomic scope" value="Bacteria"/>
</dbReference>
<keyword evidence="2 3" id="KW-0694">RNA-binding</keyword>
<dbReference type="SUPFAM" id="SSF50249">
    <property type="entry name" value="Nucleic acid-binding proteins"/>
    <property type="match status" value="1"/>
</dbReference>
<dbReference type="STRING" id="46680.GCA_000807755_04310"/>
<evidence type="ECO:0000259" key="4">
    <source>
        <dbReference type="PROSITE" id="PS50886"/>
    </source>
</evidence>
<dbReference type="FunFam" id="2.40.50.140:FF:000165">
    <property type="entry name" value="Chaperone CsaA"/>
    <property type="match status" value="1"/>
</dbReference>
<dbReference type="InterPro" id="IPR008231">
    <property type="entry name" value="CsaA"/>
</dbReference>
<name>A0A246FBI5_PSENT</name>
<dbReference type="PANTHER" id="PTHR11586:SF37">
    <property type="entry name" value="TRNA-BINDING DOMAIN-CONTAINING PROTEIN"/>
    <property type="match status" value="1"/>
</dbReference>
<dbReference type="EMBL" id="NJBA01000002">
    <property type="protein sequence ID" value="OWP51666.1"/>
    <property type="molecule type" value="Genomic_DNA"/>
</dbReference>
<dbReference type="AlphaFoldDB" id="A0A246FBI5"/>
<accession>A0A246FBI5</accession>
<dbReference type="GO" id="GO:0000049">
    <property type="term" value="F:tRNA binding"/>
    <property type="evidence" value="ECO:0007669"/>
    <property type="project" value="UniProtKB-UniRule"/>
</dbReference>
<dbReference type="InterPro" id="IPR002547">
    <property type="entry name" value="tRNA-bd_dom"/>
</dbReference>
<evidence type="ECO:0000256" key="2">
    <source>
        <dbReference type="ARBA" id="ARBA00022884"/>
    </source>
</evidence>
<dbReference type="PANTHER" id="PTHR11586">
    <property type="entry name" value="TRNA-AMINOACYLATION COFACTOR ARC1 FAMILY MEMBER"/>
    <property type="match status" value="1"/>
</dbReference>
<gene>
    <name evidence="5" type="ORF">CEG18_05205</name>
</gene>
<dbReference type="PROSITE" id="PS50886">
    <property type="entry name" value="TRBD"/>
    <property type="match status" value="1"/>
</dbReference>
<evidence type="ECO:0000313" key="5">
    <source>
        <dbReference type="EMBL" id="OWP51666.1"/>
    </source>
</evidence>
<dbReference type="Pfam" id="PF01588">
    <property type="entry name" value="tRNA_bind"/>
    <property type="match status" value="1"/>
</dbReference>
<dbReference type="NCBIfam" id="NF007494">
    <property type="entry name" value="PRK10089.1-3"/>
    <property type="match status" value="1"/>
</dbReference>
<dbReference type="Gene3D" id="2.40.50.140">
    <property type="entry name" value="Nucleic acid-binding proteins"/>
    <property type="match status" value="1"/>
</dbReference>
<dbReference type="RefSeq" id="WP_088416575.1">
    <property type="nucleotide sequence ID" value="NZ_NJBA01000002.1"/>
</dbReference>
<dbReference type="InterPro" id="IPR051270">
    <property type="entry name" value="Tyrosine-tRNA_ligase_regulator"/>
</dbReference>
<comment type="caution">
    <text evidence="5">The sequence shown here is derived from an EMBL/GenBank/DDBJ whole genome shotgun (WGS) entry which is preliminary data.</text>
</comment>
<dbReference type="NCBIfam" id="NF007495">
    <property type="entry name" value="PRK10089.1-4"/>
    <property type="match status" value="1"/>
</dbReference>
<feature type="domain" description="TRNA-binding" evidence="4">
    <location>
        <begin position="10"/>
        <end position="113"/>
    </location>
</feature>
<dbReference type="CDD" id="cd02798">
    <property type="entry name" value="tRNA_bind_CsaA"/>
    <property type="match status" value="1"/>
</dbReference>
<dbReference type="NCBIfam" id="TIGR02222">
    <property type="entry name" value="chap_CsaA"/>
    <property type="match status" value="1"/>
</dbReference>